<dbReference type="InterPro" id="IPR001547">
    <property type="entry name" value="Glyco_hydro_5"/>
</dbReference>
<keyword evidence="5 7" id="KW-0326">Glycosidase</keyword>
<dbReference type="AlphaFoldDB" id="A0A7W6AJR4"/>
<feature type="domain" description="Glycoside hydrolase family 5" evidence="8">
    <location>
        <begin position="52"/>
        <end position="373"/>
    </location>
</feature>
<evidence type="ECO:0000259" key="8">
    <source>
        <dbReference type="Pfam" id="PF00150"/>
    </source>
</evidence>
<protein>
    <submittedName>
        <fullName evidence="9">Aryl-phospho-beta-D-glucosidase BglC (GH1 family)</fullName>
    </submittedName>
</protein>
<proteinExistence type="inferred from homology"/>
<dbReference type="GO" id="GO:0009986">
    <property type="term" value="C:cell surface"/>
    <property type="evidence" value="ECO:0007669"/>
    <property type="project" value="TreeGrafter"/>
</dbReference>
<sequence>MAGSATAEAGDALFRHGIGVHSLLNWGTLEPNRSDHYAARPFSDVDHELPDALLEAVAKAGFDFVRLTVDPGPFMQLTGAARDALDDRLAATVRRIQRLGLAVVVDLHSNTQVAAYDAQAIIATADSALFRSYVALVRRTARLLAGLARTDVAFELMNEPPYGYDPESRRRWQGMMETLHAAARAEAPEMTLILTGSHGGDREGLLALDAAPFRGSRVLYSFHYYEPYDFTHQGVPEEGIAGRYRQYLSGMPYPAASVPRAAVEAGVRANIDADPDLDFATRLLVQRQAAAKIDTYLRAGADRTMIARHFQEVADWARRNGIHGDQIFLGEFGATRSYDNHRAASADSYQNWIGDVRREAEARGFGWAIWALTGTGGMALVSTDGGTQLDIGSSCALGLACR</sequence>
<evidence type="ECO:0000256" key="4">
    <source>
        <dbReference type="ARBA" id="ARBA00023277"/>
    </source>
</evidence>
<evidence type="ECO:0000256" key="3">
    <source>
        <dbReference type="ARBA" id="ARBA00023001"/>
    </source>
</evidence>
<dbReference type="PANTHER" id="PTHR31297">
    <property type="entry name" value="GLUCAN ENDO-1,6-BETA-GLUCOSIDASE B"/>
    <property type="match status" value="1"/>
</dbReference>
<dbReference type="GO" id="GO:0030245">
    <property type="term" value="P:cellulose catabolic process"/>
    <property type="evidence" value="ECO:0007669"/>
    <property type="project" value="UniProtKB-KW"/>
</dbReference>
<evidence type="ECO:0000256" key="2">
    <source>
        <dbReference type="ARBA" id="ARBA00022801"/>
    </source>
</evidence>
<organism evidence="9 10">
    <name type="scientific">Methylobacterium brachythecii</name>
    <dbReference type="NCBI Taxonomy" id="1176177"/>
    <lineage>
        <taxon>Bacteria</taxon>
        <taxon>Pseudomonadati</taxon>
        <taxon>Pseudomonadota</taxon>
        <taxon>Alphaproteobacteria</taxon>
        <taxon>Hyphomicrobiales</taxon>
        <taxon>Methylobacteriaceae</taxon>
        <taxon>Methylobacterium</taxon>
    </lineage>
</organism>
<evidence type="ECO:0000256" key="5">
    <source>
        <dbReference type="ARBA" id="ARBA00023295"/>
    </source>
</evidence>
<evidence type="ECO:0000256" key="7">
    <source>
        <dbReference type="RuleBase" id="RU361153"/>
    </source>
</evidence>
<comment type="similarity">
    <text evidence="1 7">Belongs to the glycosyl hydrolase 5 (cellulase A) family.</text>
</comment>
<keyword evidence="2 7" id="KW-0378">Hydrolase</keyword>
<keyword evidence="3" id="KW-0136">Cellulose degradation</keyword>
<dbReference type="Pfam" id="PF00150">
    <property type="entry name" value="Cellulase"/>
    <property type="match status" value="1"/>
</dbReference>
<evidence type="ECO:0000313" key="10">
    <source>
        <dbReference type="Proteomes" id="UP000517759"/>
    </source>
</evidence>
<name>A0A7W6AJR4_9HYPH</name>
<evidence type="ECO:0000313" key="9">
    <source>
        <dbReference type="EMBL" id="MBB3902131.1"/>
    </source>
</evidence>
<dbReference type="EMBL" id="JACIDN010000003">
    <property type="protein sequence ID" value="MBB3902131.1"/>
    <property type="molecule type" value="Genomic_DNA"/>
</dbReference>
<dbReference type="GO" id="GO:0008422">
    <property type="term" value="F:beta-glucosidase activity"/>
    <property type="evidence" value="ECO:0007669"/>
    <property type="project" value="TreeGrafter"/>
</dbReference>
<gene>
    <name evidence="9" type="ORF">GGR33_001626</name>
</gene>
<evidence type="ECO:0000256" key="1">
    <source>
        <dbReference type="ARBA" id="ARBA00005641"/>
    </source>
</evidence>
<dbReference type="GO" id="GO:0005576">
    <property type="term" value="C:extracellular region"/>
    <property type="evidence" value="ECO:0007669"/>
    <property type="project" value="TreeGrafter"/>
</dbReference>
<evidence type="ECO:0000256" key="6">
    <source>
        <dbReference type="ARBA" id="ARBA00023326"/>
    </source>
</evidence>
<dbReference type="SUPFAM" id="SSF51445">
    <property type="entry name" value="(Trans)glycosidases"/>
    <property type="match status" value="1"/>
</dbReference>
<keyword evidence="4" id="KW-0119">Carbohydrate metabolism</keyword>
<reference evidence="9 10" key="1">
    <citation type="submission" date="2020-08" db="EMBL/GenBank/DDBJ databases">
        <title>Genomic Encyclopedia of Type Strains, Phase IV (KMG-IV): sequencing the most valuable type-strain genomes for metagenomic binning, comparative biology and taxonomic classification.</title>
        <authorList>
            <person name="Goeker M."/>
        </authorList>
    </citation>
    <scope>NUCLEOTIDE SEQUENCE [LARGE SCALE GENOMIC DNA]</scope>
    <source>
        <strain evidence="9 10">DSM 24105</strain>
    </source>
</reference>
<dbReference type="InterPro" id="IPR017853">
    <property type="entry name" value="GH"/>
</dbReference>
<dbReference type="InterPro" id="IPR050386">
    <property type="entry name" value="Glycosyl_hydrolase_5"/>
</dbReference>
<comment type="caution">
    <text evidence="9">The sequence shown here is derived from an EMBL/GenBank/DDBJ whole genome shotgun (WGS) entry which is preliminary data.</text>
</comment>
<dbReference type="Proteomes" id="UP000517759">
    <property type="component" value="Unassembled WGS sequence"/>
</dbReference>
<keyword evidence="6" id="KW-0624">Polysaccharide degradation</keyword>
<dbReference type="Gene3D" id="3.20.20.80">
    <property type="entry name" value="Glycosidases"/>
    <property type="match status" value="1"/>
</dbReference>
<dbReference type="RefSeq" id="WP_183503795.1">
    <property type="nucleotide sequence ID" value="NZ_BSPG01000012.1"/>
</dbReference>
<dbReference type="PANTHER" id="PTHR31297:SF41">
    <property type="entry name" value="ENDOGLUCANASE, PUTATIVE (AFU_ORTHOLOGUE AFUA_5G01830)-RELATED"/>
    <property type="match status" value="1"/>
</dbReference>
<accession>A0A7W6AJR4</accession>